<sequence length="152" mass="16989">MLTQSLAVVLRALRKTRELTQERLPSSRSYAFALEAGTPKNISLGKLRELSKSLEITPLALMVLCESIESGQDSLDVIGKLKEELRHLRSIGLDEEIREEQLSSSLVSKAKAREIADSKRLAVKRLKEEGKSRKEVAEALGISKSSVQRFWV</sequence>
<gene>
    <name evidence="1" type="ORF">PS880_01494</name>
</gene>
<protein>
    <recommendedName>
        <fullName evidence="3">HTH cro/C1-type domain-containing protein</fullName>
    </recommendedName>
</protein>
<dbReference type="Pfam" id="PF13384">
    <property type="entry name" value="HTH_23"/>
    <property type="match status" value="1"/>
</dbReference>
<organism evidence="1 2">
    <name type="scientific">Pseudomonas fluorescens</name>
    <dbReference type="NCBI Taxonomy" id="294"/>
    <lineage>
        <taxon>Bacteria</taxon>
        <taxon>Pseudomonadati</taxon>
        <taxon>Pseudomonadota</taxon>
        <taxon>Gammaproteobacteria</taxon>
        <taxon>Pseudomonadales</taxon>
        <taxon>Pseudomonadaceae</taxon>
        <taxon>Pseudomonas</taxon>
    </lineage>
</organism>
<dbReference type="Proteomes" id="UP000375525">
    <property type="component" value="Unassembled WGS sequence"/>
</dbReference>
<evidence type="ECO:0000313" key="1">
    <source>
        <dbReference type="EMBL" id="VVO74801.1"/>
    </source>
</evidence>
<proteinExistence type="predicted"/>
<dbReference type="AlphaFoldDB" id="A0A5E7IDR7"/>
<dbReference type="EMBL" id="CABVIH010000006">
    <property type="protein sequence ID" value="VVO74801.1"/>
    <property type="molecule type" value="Genomic_DNA"/>
</dbReference>
<evidence type="ECO:0000313" key="2">
    <source>
        <dbReference type="Proteomes" id="UP000375525"/>
    </source>
</evidence>
<evidence type="ECO:0008006" key="3">
    <source>
        <dbReference type="Google" id="ProtNLM"/>
    </source>
</evidence>
<dbReference type="RefSeq" id="WP_150779213.1">
    <property type="nucleotide sequence ID" value="NZ_CABVIH010000006.1"/>
</dbReference>
<dbReference type="SUPFAM" id="SSF47413">
    <property type="entry name" value="lambda repressor-like DNA-binding domains"/>
    <property type="match status" value="1"/>
</dbReference>
<name>A0A5E7IDR7_PSEFL</name>
<dbReference type="OrthoDB" id="6900871at2"/>
<dbReference type="GO" id="GO:0003677">
    <property type="term" value="F:DNA binding"/>
    <property type="evidence" value="ECO:0007669"/>
    <property type="project" value="InterPro"/>
</dbReference>
<dbReference type="InterPro" id="IPR010982">
    <property type="entry name" value="Lambda_DNA-bd_dom_sf"/>
</dbReference>
<reference evidence="1 2" key="1">
    <citation type="submission" date="2019-09" db="EMBL/GenBank/DDBJ databases">
        <authorList>
            <person name="Chandra G."/>
            <person name="Truman W A."/>
        </authorList>
    </citation>
    <scope>NUCLEOTIDE SEQUENCE [LARGE SCALE GENOMIC DNA]</scope>
    <source>
        <strain evidence="1">PS880</strain>
    </source>
</reference>
<accession>A0A5E7IDR7</accession>